<keyword evidence="8" id="KW-0819">tRNA processing</keyword>
<feature type="active site" evidence="8">
    <location>
        <position position="66"/>
    </location>
</feature>
<dbReference type="GO" id="GO:0008033">
    <property type="term" value="P:tRNA processing"/>
    <property type="evidence" value="ECO:0007669"/>
    <property type="project" value="UniProtKB-KW"/>
</dbReference>
<dbReference type="InterPro" id="IPR036389">
    <property type="entry name" value="RNase_III_sf"/>
</dbReference>
<dbReference type="PATRIC" id="fig|419005.5.peg.304"/>
<dbReference type="CDD" id="cd10845">
    <property type="entry name" value="DSRM_RNAse_III_family"/>
    <property type="match status" value="1"/>
</dbReference>
<dbReference type="GO" id="GO:0006397">
    <property type="term" value="P:mRNA processing"/>
    <property type="evidence" value="ECO:0007669"/>
    <property type="project" value="UniProtKB-UniRule"/>
</dbReference>
<dbReference type="GO" id="GO:0010468">
    <property type="term" value="P:regulation of gene expression"/>
    <property type="evidence" value="ECO:0007669"/>
    <property type="project" value="TreeGrafter"/>
</dbReference>
<dbReference type="GO" id="GO:0005737">
    <property type="term" value="C:cytoplasm"/>
    <property type="evidence" value="ECO:0007669"/>
    <property type="project" value="UniProtKB-SubCell"/>
</dbReference>
<comment type="caution">
    <text evidence="11">The sequence shown here is derived from an EMBL/GenBank/DDBJ whole genome shotgun (WGS) entry which is preliminary data.</text>
</comment>
<dbReference type="Pfam" id="PF14622">
    <property type="entry name" value="Ribonucleas_3_3"/>
    <property type="match status" value="1"/>
</dbReference>
<evidence type="ECO:0000256" key="4">
    <source>
        <dbReference type="ARBA" id="ARBA00022722"/>
    </source>
</evidence>
<dbReference type="PROSITE" id="PS50142">
    <property type="entry name" value="RNASE_3_2"/>
    <property type="match status" value="1"/>
</dbReference>
<comment type="subcellular location">
    <subcellularLocation>
        <location evidence="8">Cytoplasm</location>
    </subcellularLocation>
</comment>
<proteinExistence type="inferred from homology"/>
<evidence type="ECO:0000313" key="12">
    <source>
        <dbReference type="Proteomes" id="UP000070531"/>
    </source>
</evidence>
<feature type="binding site" evidence="8">
    <location>
        <position position="62"/>
    </location>
    <ligand>
        <name>Mg(2+)</name>
        <dbReference type="ChEBI" id="CHEBI:18420"/>
    </ligand>
</feature>
<feature type="domain" description="RNase III" evidence="10">
    <location>
        <begin position="2"/>
        <end position="145"/>
    </location>
</feature>
<sequence length="276" mass="31840">MLNKILDRIKLPFRKEKELYLSLYQITGFIPHNISYYKTALLHKSVSQRNKKGKLINNERLEFLGDAVLDCVVADIVYNRFPNKREGFLTNTRSKIVKRETLNKVSTEMGINKMLKQNGHTVTHNCNIAGNAFEALVGALYIDHGYNACMIFMRDHVCGCLLSIEKMAYQEMNYKSKLIEWTQKNKVSVTFDEVKTSIDENGNPIFLAQVVIGNVRCEEGKGFTKKESQQNAAKLTYKRIRREPDFVKSILYTIDTEKKTKENVIELQNESINNKL</sequence>
<reference evidence="11 12" key="1">
    <citation type="submission" date="2016-01" db="EMBL/GenBank/DDBJ databases">
        <authorList>
            <person name="Oliw E.H."/>
        </authorList>
    </citation>
    <scope>NUCLEOTIDE SEQUENCE [LARGE SCALE GENOMIC DNA]</scope>
    <source>
        <strain evidence="11 12">DNF00307</strain>
    </source>
</reference>
<comment type="catalytic activity">
    <reaction evidence="1 8">
        <text>Endonucleolytic cleavage to 5'-phosphomonoester.</text>
        <dbReference type="EC" id="3.1.26.3"/>
    </reaction>
</comment>
<dbReference type="PROSITE" id="PS50137">
    <property type="entry name" value="DS_RBD"/>
    <property type="match status" value="1"/>
</dbReference>
<dbReference type="EC" id="3.1.26.3" evidence="8"/>
<dbReference type="GO" id="GO:0003725">
    <property type="term" value="F:double-stranded RNA binding"/>
    <property type="evidence" value="ECO:0007669"/>
    <property type="project" value="TreeGrafter"/>
</dbReference>
<dbReference type="GO" id="GO:0004525">
    <property type="term" value="F:ribonuclease III activity"/>
    <property type="evidence" value="ECO:0007669"/>
    <property type="project" value="UniProtKB-UniRule"/>
</dbReference>
<dbReference type="InterPro" id="IPR000999">
    <property type="entry name" value="RNase_III_dom"/>
</dbReference>
<gene>
    <name evidence="8" type="primary">rnc</name>
    <name evidence="11" type="ORF">HMPREF1860_00302</name>
</gene>
<comment type="function">
    <text evidence="8">Digests double-stranded RNA. Involved in the processing of primary rRNA transcript to yield the immediate precursors to the large and small rRNAs (23S and 16S). Processes some mRNAs, and tRNAs when they are encoded in the rRNA operon. Processes pre-crRNA and tracrRNA of type II CRISPR loci if present in the organism.</text>
</comment>
<dbReference type="Proteomes" id="UP000070531">
    <property type="component" value="Unassembled WGS sequence"/>
</dbReference>
<dbReference type="SUPFAM" id="SSF54768">
    <property type="entry name" value="dsRNA-binding domain-like"/>
    <property type="match status" value="1"/>
</dbReference>
<evidence type="ECO:0000256" key="7">
    <source>
        <dbReference type="ARBA" id="ARBA00022884"/>
    </source>
</evidence>
<dbReference type="NCBIfam" id="TIGR02191">
    <property type="entry name" value="RNaseIII"/>
    <property type="match status" value="1"/>
</dbReference>
<keyword evidence="8" id="KW-0460">Magnesium</keyword>
<protein>
    <recommendedName>
        <fullName evidence="8">Ribonuclease 3</fullName>
        <ecNumber evidence="8">3.1.26.3</ecNumber>
    </recommendedName>
    <alternativeName>
        <fullName evidence="8">Ribonuclease III</fullName>
        <shortName evidence="8">RNase III</shortName>
    </alternativeName>
</protein>
<dbReference type="STRING" id="419005.HMPREF1860_00302"/>
<dbReference type="GO" id="GO:0006364">
    <property type="term" value="P:rRNA processing"/>
    <property type="evidence" value="ECO:0007669"/>
    <property type="project" value="UniProtKB-UniRule"/>
</dbReference>
<comment type="cofactor">
    <cofactor evidence="8">
        <name>Mg(2+)</name>
        <dbReference type="ChEBI" id="CHEBI:18420"/>
    </cofactor>
</comment>
<evidence type="ECO:0000256" key="1">
    <source>
        <dbReference type="ARBA" id="ARBA00000109"/>
    </source>
</evidence>
<keyword evidence="3 8" id="KW-0507">mRNA processing</keyword>
<dbReference type="InterPro" id="IPR011907">
    <property type="entry name" value="RNase_III"/>
</dbReference>
<evidence type="ECO:0000256" key="3">
    <source>
        <dbReference type="ARBA" id="ARBA00022664"/>
    </source>
</evidence>
<keyword evidence="6 8" id="KW-0378">Hydrolase</keyword>
<evidence type="ECO:0000256" key="6">
    <source>
        <dbReference type="ARBA" id="ARBA00022801"/>
    </source>
</evidence>
<feature type="binding site" evidence="8">
    <location>
        <position position="131"/>
    </location>
    <ligand>
        <name>Mg(2+)</name>
        <dbReference type="ChEBI" id="CHEBI:18420"/>
    </ligand>
</feature>
<dbReference type="AlphaFoldDB" id="A0A134BKA3"/>
<dbReference type="PANTHER" id="PTHR11207">
    <property type="entry name" value="RIBONUCLEASE III"/>
    <property type="match status" value="1"/>
</dbReference>
<dbReference type="Gene3D" id="1.10.1520.10">
    <property type="entry name" value="Ribonuclease III domain"/>
    <property type="match status" value="1"/>
</dbReference>
<evidence type="ECO:0000256" key="2">
    <source>
        <dbReference type="ARBA" id="ARBA00010183"/>
    </source>
</evidence>
<dbReference type="Gene3D" id="3.30.160.20">
    <property type="match status" value="1"/>
</dbReference>
<comment type="similarity">
    <text evidence="2">Belongs to the ribonuclease III family.</text>
</comment>
<dbReference type="SUPFAM" id="SSF69065">
    <property type="entry name" value="RNase III domain-like"/>
    <property type="match status" value="1"/>
</dbReference>
<evidence type="ECO:0000256" key="5">
    <source>
        <dbReference type="ARBA" id="ARBA00022759"/>
    </source>
</evidence>
<dbReference type="HAMAP" id="MF_00104">
    <property type="entry name" value="RNase_III"/>
    <property type="match status" value="1"/>
</dbReference>
<evidence type="ECO:0000256" key="8">
    <source>
        <dbReference type="HAMAP-Rule" id="MF_00104"/>
    </source>
</evidence>
<feature type="domain" description="DRBM" evidence="9">
    <location>
        <begin position="173"/>
        <end position="242"/>
    </location>
</feature>
<comment type="subunit">
    <text evidence="8">Homodimer.</text>
</comment>
<evidence type="ECO:0000259" key="9">
    <source>
        <dbReference type="PROSITE" id="PS50137"/>
    </source>
</evidence>
<evidence type="ECO:0000313" key="11">
    <source>
        <dbReference type="EMBL" id="KXB80386.1"/>
    </source>
</evidence>
<dbReference type="Pfam" id="PF00035">
    <property type="entry name" value="dsrm"/>
    <property type="match status" value="1"/>
</dbReference>
<dbReference type="CDD" id="cd00593">
    <property type="entry name" value="RIBOc"/>
    <property type="match status" value="1"/>
</dbReference>
<accession>A0A134BKA3</accession>
<dbReference type="RefSeq" id="WP_060932504.1">
    <property type="nucleotide sequence ID" value="NZ_KQ960483.1"/>
</dbReference>
<keyword evidence="8" id="KW-0479">Metal-binding</keyword>
<dbReference type="PANTHER" id="PTHR11207:SF0">
    <property type="entry name" value="RIBONUCLEASE 3"/>
    <property type="match status" value="1"/>
</dbReference>
<keyword evidence="4 8" id="KW-0540">Nuclease</keyword>
<dbReference type="GO" id="GO:0046872">
    <property type="term" value="F:metal ion binding"/>
    <property type="evidence" value="ECO:0007669"/>
    <property type="project" value="UniProtKB-KW"/>
</dbReference>
<evidence type="ECO:0000259" key="10">
    <source>
        <dbReference type="PROSITE" id="PS50142"/>
    </source>
</evidence>
<dbReference type="InterPro" id="IPR014720">
    <property type="entry name" value="dsRBD_dom"/>
</dbReference>
<dbReference type="GO" id="GO:0019843">
    <property type="term" value="F:rRNA binding"/>
    <property type="evidence" value="ECO:0007669"/>
    <property type="project" value="UniProtKB-KW"/>
</dbReference>
<name>A0A134BKA3_9BACT</name>
<dbReference type="PROSITE" id="PS00517">
    <property type="entry name" value="RNASE_3_1"/>
    <property type="match status" value="1"/>
</dbReference>
<keyword evidence="8" id="KW-0698">rRNA processing</keyword>
<feature type="binding site" evidence="8">
    <location>
        <position position="134"/>
    </location>
    <ligand>
        <name>Mg(2+)</name>
        <dbReference type="ChEBI" id="CHEBI:18420"/>
    </ligand>
</feature>
<keyword evidence="5 8" id="KW-0255">Endonuclease</keyword>
<dbReference type="SMART" id="SM00358">
    <property type="entry name" value="DSRM"/>
    <property type="match status" value="1"/>
</dbReference>
<dbReference type="SMART" id="SM00535">
    <property type="entry name" value="RIBOc"/>
    <property type="match status" value="1"/>
</dbReference>
<organism evidence="11">
    <name type="scientific">Prevotella amnii</name>
    <dbReference type="NCBI Taxonomy" id="419005"/>
    <lineage>
        <taxon>Bacteria</taxon>
        <taxon>Pseudomonadati</taxon>
        <taxon>Bacteroidota</taxon>
        <taxon>Bacteroidia</taxon>
        <taxon>Bacteroidales</taxon>
        <taxon>Prevotellaceae</taxon>
        <taxon>Prevotella</taxon>
    </lineage>
</organism>
<keyword evidence="7 8" id="KW-0694">RNA-binding</keyword>
<dbReference type="EMBL" id="LSDL01000017">
    <property type="protein sequence ID" value="KXB80386.1"/>
    <property type="molecule type" value="Genomic_DNA"/>
</dbReference>
<keyword evidence="8" id="KW-0963">Cytoplasm</keyword>
<feature type="active site" evidence="8">
    <location>
        <position position="134"/>
    </location>
</feature>
<keyword evidence="8" id="KW-0699">rRNA-binding</keyword>